<dbReference type="RefSeq" id="WP_259139013.1">
    <property type="nucleotide sequence ID" value="NZ_JANUXX010000007.1"/>
</dbReference>
<dbReference type="Proteomes" id="UP001206548">
    <property type="component" value="Unassembled WGS sequence"/>
</dbReference>
<evidence type="ECO:0000313" key="1">
    <source>
        <dbReference type="EMBL" id="MCS4488633.1"/>
    </source>
</evidence>
<name>A0ABT2F836_9STRE</name>
<proteinExistence type="predicted"/>
<dbReference type="PROSITE" id="PS51482">
    <property type="entry name" value="DEGV"/>
    <property type="match status" value="1"/>
</dbReference>
<protein>
    <submittedName>
        <fullName evidence="1">DegV family protein</fullName>
    </submittedName>
</protein>
<sequence length="104" mass="11848">MTLPLDEVAGELTHYQKQTKLLFALSKVDDLVKNDCLSKVVGTVVGLLNIRLVGEASKERTLEVLEKQRGFKKTLQKIYQELKNRGYIGGRFVIAYQDNDKFCQ</sequence>
<dbReference type="EMBL" id="JANUXX010000007">
    <property type="protein sequence ID" value="MCS4488633.1"/>
    <property type="molecule type" value="Genomic_DNA"/>
</dbReference>
<dbReference type="Pfam" id="PF02645">
    <property type="entry name" value="DegV"/>
    <property type="match status" value="1"/>
</dbReference>
<dbReference type="InterPro" id="IPR003797">
    <property type="entry name" value="DegV"/>
</dbReference>
<dbReference type="InterPro" id="IPR043168">
    <property type="entry name" value="DegV_C"/>
</dbReference>
<accession>A0ABT2F836</accession>
<evidence type="ECO:0000313" key="2">
    <source>
        <dbReference type="Proteomes" id="UP001206548"/>
    </source>
</evidence>
<reference evidence="1 2" key="1">
    <citation type="journal article" date="2023" name="Int. J. Syst. Evol. Microbiol.">
        <title>Streptococcus sciuri sp. nov., Staphylococcus marylandisciuri sp. nov. and Staphylococcus americanisciuri sp. nov., isolated from faeces of eastern grey squirrel (Sciurus carolinensis).</title>
        <authorList>
            <person name="Volokhov D.V."/>
            <person name="Zagorodnyaya T.A."/>
            <person name="Furtak V.A."/>
            <person name="Nattanmai G."/>
            <person name="Randall L."/>
            <person name="Jose S."/>
            <person name="Gao Y."/>
            <person name="Eisenberg T."/>
            <person name="Delmonte P."/>
            <person name="Blom J."/>
            <person name="Mitchell K.K."/>
        </authorList>
    </citation>
    <scope>NUCLEOTIDE SEQUENCE [LARGE SCALE GENOMIC DNA]</scope>
    <source>
        <strain evidence="1 2">SQ9-PEA</strain>
    </source>
</reference>
<dbReference type="SUPFAM" id="SSF82549">
    <property type="entry name" value="DAK1/DegV-like"/>
    <property type="match status" value="1"/>
</dbReference>
<dbReference type="Gene3D" id="3.30.1180.10">
    <property type="match status" value="1"/>
</dbReference>
<comment type="caution">
    <text evidence="1">The sequence shown here is derived from an EMBL/GenBank/DDBJ whole genome shotgun (WGS) entry which is preliminary data.</text>
</comment>
<organism evidence="1 2">
    <name type="scientific">Streptococcus sciuri</name>
    <dbReference type="NCBI Taxonomy" id="2973939"/>
    <lineage>
        <taxon>Bacteria</taxon>
        <taxon>Bacillati</taxon>
        <taxon>Bacillota</taxon>
        <taxon>Bacilli</taxon>
        <taxon>Lactobacillales</taxon>
        <taxon>Streptococcaceae</taxon>
        <taxon>Streptococcus</taxon>
    </lineage>
</organism>
<gene>
    <name evidence="1" type="ORF">NXS10_06650</name>
</gene>
<keyword evidence="2" id="KW-1185">Reference proteome</keyword>